<dbReference type="InterPro" id="IPR036412">
    <property type="entry name" value="HAD-like_sf"/>
</dbReference>
<evidence type="ECO:0000313" key="3">
    <source>
        <dbReference type="EMBL" id="KAF2420588.1"/>
    </source>
</evidence>
<dbReference type="OrthoDB" id="2363873at2759"/>
<dbReference type="SFLD" id="SFLDS00003">
    <property type="entry name" value="Haloacid_Dehalogenase"/>
    <property type="match status" value="1"/>
</dbReference>
<dbReference type="AlphaFoldDB" id="A0A9P4NGD5"/>
<dbReference type="Proteomes" id="UP000800235">
    <property type="component" value="Unassembled WGS sequence"/>
</dbReference>
<dbReference type="PANTHER" id="PTHR43316">
    <property type="entry name" value="HYDROLASE, HALOACID DELAHOGENASE-RELATED"/>
    <property type="match status" value="1"/>
</dbReference>
<dbReference type="NCBIfam" id="TIGR01428">
    <property type="entry name" value="HAD_type_II"/>
    <property type="match status" value="1"/>
</dbReference>
<dbReference type="Gene3D" id="3.40.50.1000">
    <property type="entry name" value="HAD superfamily/HAD-like"/>
    <property type="match status" value="1"/>
</dbReference>
<proteinExistence type="inferred from homology"/>
<sequence length="272" mass="31010">MAPQSKIKAVFFDFMGTCLNWHSSAVQAMPSSIVQDEASRIAIEWRQQYFYENNQRFMNGLLPEDIDITLARALGFVLDRNPEHKAHFDDAARKNMVENWQSQAAWPDVPEAIRTLREDLGLDVLVHANGTPRLQMDLCRSSGLGFNMMSSSELLGAYKPDPNSYLRALELIKLGPDEVAMVAAHAYDLRGAQKCGMRTIYINRWTDDTDEDMDKVKTEFDVFLEDMEELPAKIQKMNEAMYNHIGLEIANWTVIVRDDFGGELVSQSCSRY</sequence>
<dbReference type="GO" id="GO:0016791">
    <property type="term" value="F:phosphatase activity"/>
    <property type="evidence" value="ECO:0007669"/>
    <property type="project" value="UniProtKB-ARBA"/>
</dbReference>
<dbReference type="NCBIfam" id="TIGR01493">
    <property type="entry name" value="HAD-SF-IA-v2"/>
    <property type="match status" value="1"/>
</dbReference>
<dbReference type="InterPro" id="IPR006439">
    <property type="entry name" value="HAD-SF_hydro_IA"/>
</dbReference>
<name>A0A9P4NGD5_9PEZI</name>
<dbReference type="InterPro" id="IPR006328">
    <property type="entry name" value="2-HAD"/>
</dbReference>
<organism evidence="3 4">
    <name type="scientific">Tothia fuscella</name>
    <dbReference type="NCBI Taxonomy" id="1048955"/>
    <lineage>
        <taxon>Eukaryota</taxon>
        <taxon>Fungi</taxon>
        <taxon>Dikarya</taxon>
        <taxon>Ascomycota</taxon>
        <taxon>Pezizomycotina</taxon>
        <taxon>Dothideomycetes</taxon>
        <taxon>Pleosporomycetidae</taxon>
        <taxon>Venturiales</taxon>
        <taxon>Cylindrosympodiaceae</taxon>
        <taxon>Tothia</taxon>
    </lineage>
</organism>
<comment type="similarity">
    <text evidence="1">Belongs to the HAD-like hydrolase superfamily. S-2-haloalkanoic acid dehalogenase family.</text>
</comment>
<accession>A0A9P4NGD5</accession>
<dbReference type="SUPFAM" id="SSF56784">
    <property type="entry name" value="HAD-like"/>
    <property type="match status" value="1"/>
</dbReference>
<evidence type="ECO:0000313" key="4">
    <source>
        <dbReference type="Proteomes" id="UP000800235"/>
    </source>
</evidence>
<protein>
    <submittedName>
        <fullName evidence="3">HAD-like protein</fullName>
    </submittedName>
</protein>
<dbReference type="EMBL" id="MU007108">
    <property type="protein sequence ID" value="KAF2420588.1"/>
    <property type="molecule type" value="Genomic_DNA"/>
</dbReference>
<evidence type="ECO:0000256" key="1">
    <source>
        <dbReference type="ARBA" id="ARBA00008106"/>
    </source>
</evidence>
<dbReference type="PANTHER" id="PTHR43316:SF3">
    <property type="entry name" value="HALOACID DEHALOGENASE, TYPE II (AFU_ORTHOLOGUE AFUA_2G07750)-RELATED"/>
    <property type="match status" value="1"/>
</dbReference>
<dbReference type="InterPro" id="IPR023214">
    <property type="entry name" value="HAD_sf"/>
</dbReference>
<comment type="caution">
    <text evidence="3">The sequence shown here is derived from an EMBL/GenBank/DDBJ whole genome shotgun (WGS) entry which is preliminary data.</text>
</comment>
<keyword evidence="2" id="KW-0378">Hydrolase</keyword>
<gene>
    <name evidence="3" type="ORF">EJ08DRAFT_653794</name>
</gene>
<dbReference type="InterPro" id="IPR051540">
    <property type="entry name" value="S-2-haloacid_dehalogenase"/>
</dbReference>
<evidence type="ECO:0000256" key="2">
    <source>
        <dbReference type="ARBA" id="ARBA00022801"/>
    </source>
</evidence>
<dbReference type="PRINTS" id="PR00413">
    <property type="entry name" value="HADHALOGNASE"/>
</dbReference>
<keyword evidence="4" id="KW-1185">Reference proteome</keyword>
<reference evidence="3" key="1">
    <citation type="journal article" date="2020" name="Stud. Mycol.">
        <title>101 Dothideomycetes genomes: a test case for predicting lifestyles and emergence of pathogens.</title>
        <authorList>
            <person name="Haridas S."/>
            <person name="Albert R."/>
            <person name="Binder M."/>
            <person name="Bloem J."/>
            <person name="Labutti K."/>
            <person name="Salamov A."/>
            <person name="Andreopoulos B."/>
            <person name="Baker S."/>
            <person name="Barry K."/>
            <person name="Bills G."/>
            <person name="Bluhm B."/>
            <person name="Cannon C."/>
            <person name="Castanera R."/>
            <person name="Culley D."/>
            <person name="Daum C."/>
            <person name="Ezra D."/>
            <person name="Gonzalez J."/>
            <person name="Henrissat B."/>
            <person name="Kuo A."/>
            <person name="Liang C."/>
            <person name="Lipzen A."/>
            <person name="Lutzoni F."/>
            <person name="Magnuson J."/>
            <person name="Mondo S."/>
            <person name="Nolan M."/>
            <person name="Ohm R."/>
            <person name="Pangilinan J."/>
            <person name="Park H.-J."/>
            <person name="Ramirez L."/>
            <person name="Alfaro M."/>
            <person name="Sun H."/>
            <person name="Tritt A."/>
            <person name="Yoshinaga Y."/>
            <person name="Zwiers L.-H."/>
            <person name="Turgeon B."/>
            <person name="Goodwin S."/>
            <person name="Spatafora J."/>
            <person name="Crous P."/>
            <person name="Grigoriev I."/>
        </authorList>
    </citation>
    <scope>NUCLEOTIDE SEQUENCE</scope>
    <source>
        <strain evidence="3">CBS 130266</strain>
    </source>
</reference>
<dbReference type="SFLD" id="SFLDG01129">
    <property type="entry name" value="C1.5:_HAD__Beta-PGM__Phosphata"/>
    <property type="match status" value="1"/>
</dbReference>
<dbReference type="InterPro" id="IPR023198">
    <property type="entry name" value="PGP-like_dom2"/>
</dbReference>
<dbReference type="Gene3D" id="1.10.150.240">
    <property type="entry name" value="Putative phosphatase, domain 2"/>
    <property type="match status" value="1"/>
</dbReference>
<dbReference type="GO" id="GO:0019120">
    <property type="term" value="F:hydrolase activity, acting on acid halide bonds, in C-halide compounds"/>
    <property type="evidence" value="ECO:0007669"/>
    <property type="project" value="InterPro"/>
</dbReference>
<dbReference type="Pfam" id="PF00702">
    <property type="entry name" value="Hydrolase"/>
    <property type="match status" value="1"/>
</dbReference>